<sequence>MMIHYLCISIFSFLVVLSTIYCLAAHKLMALEHFLAFTQEFKDIFLFFGTGINVYCILLINIFIGIVMECNKDEALRAKELAEKKMQSNDFLGAQKVAQKAERLYPQLENISQLLAVCNVHCSAQSNTVGSEKDWYRILQIEQSADEVTIKKQYRRLALVLHPDKNKFPGAEAAFKLIGESNMVLSDPTKRALYDSKYKFFSKGAAAKRQVNRNPLAKQNNIPNGIGTQFSNLNNIQKPQQTSSAMPETFWTGCPFCNIRYQYYRSFVNRALRCQKCSKPFIAYDLGSQGAPPGPGPKWNYPGSQDVPLRSNTSQPYQQKEASNQGTSRMAAGAGFTPAQMGSQQGPSSKTMGSQPEVRRENTAPVFEDFKAKRKAEKYDKEMGDTNEGAAAPKVNINNRKRSRKQTVESSESINASTSTEPETADIESGSYPPVGEDSEFDGFGPRRSSRLRQHVSYNEGASDDENDLANPRKKVRANQSAEDDTSKQKEAVSGDDFRNAKPTDSNGSSKANTTQNEVASPKAKVQNENINNRKFDKQASGPPSSEVEKVQVVDSDSEPDSELSDNPPEIYDCPDPEFSDFDKHREESCFAVDQIWACYDTADGMPRFYCQIRRVSSPEFELRFTWLEANPEDRRDMEWVEAELPAGCGKFKRGSSQISNDRLTFSHLVQFTKGKRGAFIVYPRKGETWALFKNWDVSWSSDPEKHSKYKYEIVEVLSDFVKDVGIKVNYLDKVSGFVSLFEPTSQTKDGSFLVKPNELYKFSHQIPSFRMTGTEKEGVPVGSFELDPASLPLNPDDIWYPEKLNKDSGNPKSELENVTTPKKLVELKGTGATDGESSKVRRSPRVCLVRLVDFVISLTSRDTSRINRTIVAGLNSLLTAVCVPATFIAISDPFMTDGSRIFSLNKTVLVKTL</sequence>
<dbReference type="PANTHER" id="PTHR45089">
    <property type="entry name" value="DNAJ HEAT SHOCK AMINO-TERMINAL DOMAIN PROTEIN-RELATED"/>
    <property type="match status" value="1"/>
</dbReference>
<dbReference type="PRINTS" id="PR00625">
    <property type="entry name" value="JDOMAIN"/>
</dbReference>
<reference evidence="4" key="1">
    <citation type="journal article" date="2012" name="Nature">
        <title>The tomato genome sequence provides insights into fleshy fruit evolution.</title>
        <authorList>
            <consortium name="Tomato Genome Consortium"/>
        </authorList>
    </citation>
    <scope>NUCLEOTIDE SEQUENCE [LARGE SCALE GENOMIC DNA]</scope>
    <source>
        <strain evidence="4">cv. Heinz 1706</strain>
    </source>
</reference>
<evidence type="ECO:0000256" key="1">
    <source>
        <dbReference type="SAM" id="MobiDB-lite"/>
    </source>
</evidence>
<feature type="compositionally biased region" description="Basic and acidic residues" evidence="1">
    <location>
        <begin position="485"/>
        <end position="502"/>
    </location>
</feature>
<keyword evidence="2" id="KW-0812">Transmembrane</keyword>
<keyword evidence="2" id="KW-1133">Transmembrane helix</keyword>
<dbReference type="Proteomes" id="UP000004994">
    <property type="component" value="Chromosome 8"/>
</dbReference>
<feature type="region of interest" description="Disordered" evidence="1">
    <location>
        <begin position="293"/>
        <end position="577"/>
    </location>
</feature>
<dbReference type="PANTHER" id="PTHR45089:SF60">
    <property type="entry name" value="J DOMAIN-CONTAINING PROTEIN"/>
    <property type="match status" value="1"/>
</dbReference>
<dbReference type="Gramene" id="Solyc08g029220.2.1">
    <property type="protein sequence ID" value="Solyc08g029220.2.1"/>
    <property type="gene ID" value="Solyc08g029220.2"/>
</dbReference>
<dbReference type="SMART" id="SM00271">
    <property type="entry name" value="DnaJ"/>
    <property type="match status" value="1"/>
</dbReference>
<dbReference type="SUPFAM" id="SSF46565">
    <property type="entry name" value="Chaperone J-domain"/>
    <property type="match status" value="1"/>
</dbReference>
<dbReference type="EnsemblPlants" id="Solyc08g029220.2.1">
    <property type="protein sequence ID" value="Solyc08g029220.2.1"/>
    <property type="gene ID" value="Solyc08g029220.2"/>
</dbReference>
<dbReference type="OMA" id="TMGSQPE"/>
<dbReference type="CDD" id="cd06257">
    <property type="entry name" value="DnaJ"/>
    <property type="match status" value="1"/>
</dbReference>
<keyword evidence="2" id="KW-0472">Membrane</keyword>
<feature type="domain" description="J" evidence="3">
    <location>
        <begin position="134"/>
        <end position="198"/>
    </location>
</feature>
<reference evidence="4" key="2">
    <citation type="submission" date="2019-01" db="UniProtKB">
        <authorList>
            <consortium name="EnsemblPlants"/>
        </authorList>
    </citation>
    <scope>IDENTIFICATION</scope>
    <source>
        <strain evidence="4">cv. Heinz 1706</strain>
    </source>
</reference>
<protein>
    <recommendedName>
        <fullName evidence="3">J domain-containing protein</fullName>
    </recommendedName>
</protein>
<evidence type="ECO:0000256" key="2">
    <source>
        <dbReference type="SAM" id="Phobius"/>
    </source>
</evidence>
<dbReference type="Gene3D" id="1.10.287.110">
    <property type="entry name" value="DnaJ domain"/>
    <property type="match status" value="1"/>
</dbReference>
<dbReference type="Pfam" id="PF00226">
    <property type="entry name" value="DnaJ"/>
    <property type="match status" value="1"/>
</dbReference>
<dbReference type="AlphaFoldDB" id="A0A3Q7HMZ5"/>
<evidence type="ECO:0000313" key="5">
    <source>
        <dbReference type="Proteomes" id="UP000004994"/>
    </source>
</evidence>
<dbReference type="PaxDb" id="4081-Solyc08g029220.1.1"/>
<dbReference type="InterPro" id="IPR001623">
    <property type="entry name" value="DnaJ_domain"/>
</dbReference>
<dbReference type="STRING" id="4081.A0A3Q7HMZ5"/>
<feature type="transmembrane region" description="Helical" evidence="2">
    <location>
        <begin position="46"/>
        <end position="67"/>
    </location>
</feature>
<keyword evidence="5" id="KW-1185">Reference proteome</keyword>
<feature type="compositionally biased region" description="Polar residues" evidence="1">
    <location>
        <begin position="408"/>
        <end position="422"/>
    </location>
</feature>
<proteinExistence type="predicted"/>
<feature type="compositionally biased region" description="Polar residues" evidence="1">
    <location>
        <begin position="310"/>
        <end position="328"/>
    </location>
</feature>
<dbReference type="FunCoup" id="A0A3Q7HMZ5">
    <property type="interactions" value="791"/>
</dbReference>
<dbReference type="PROSITE" id="PS50076">
    <property type="entry name" value="DNAJ_2"/>
    <property type="match status" value="1"/>
</dbReference>
<dbReference type="InterPro" id="IPR036869">
    <property type="entry name" value="J_dom_sf"/>
</dbReference>
<feature type="compositionally biased region" description="Polar residues" evidence="1">
    <location>
        <begin position="503"/>
        <end position="519"/>
    </location>
</feature>
<organism evidence="4">
    <name type="scientific">Solanum lycopersicum</name>
    <name type="common">Tomato</name>
    <name type="synonym">Lycopersicon esculentum</name>
    <dbReference type="NCBI Taxonomy" id="4081"/>
    <lineage>
        <taxon>Eukaryota</taxon>
        <taxon>Viridiplantae</taxon>
        <taxon>Streptophyta</taxon>
        <taxon>Embryophyta</taxon>
        <taxon>Tracheophyta</taxon>
        <taxon>Spermatophyta</taxon>
        <taxon>Magnoliopsida</taxon>
        <taxon>eudicotyledons</taxon>
        <taxon>Gunneridae</taxon>
        <taxon>Pentapetalae</taxon>
        <taxon>asterids</taxon>
        <taxon>lamiids</taxon>
        <taxon>Solanales</taxon>
        <taxon>Solanaceae</taxon>
        <taxon>Solanoideae</taxon>
        <taxon>Solaneae</taxon>
        <taxon>Solanum</taxon>
        <taxon>Solanum subgen. Lycopersicon</taxon>
    </lineage>
</organism>
<dbReference type="InterPro" id="IPR024593">
    <property type="entry name" value="DUF3444"/>
</dbReference>
<evidence type="ECO:0000259" key="3">
    <source>
        <dbReference type="PROSITE" id="PS50076"/>
    </source>
</evidence>
<dbReference type="Pfam" id="PF11926">
    <property type="entry name" value="DUF3444"/>
    <property type="match status" value="1"/>
</dbReference>
<accession>A0A3Q7HMZ5</accession>
<feature type="compositionally biased region" description="Polar residues" evidence="1">
    <location>
        <begin position="340"/>
        <end position="354"/>
    </location>
</feature>
<dbReference type="InParanoid" id="A0A3Q7HMZ5"/>
<evidence type="ECO:0000313" key="4">
    <source>
        <dbReference type="EnsemblPlants" id="Solyc08g029220.2.1"/>
    </source>
</evidence>
<name>A0A3Q7HMZ5_SOLLC</name>